<sequence>MTNTSHPLHSVVSACAPLRFAPLPQLPGLDGTDPGSRAGDGLPRPDVSSPATAPPHWYRAAGLAEAAVLGPLYDKLRAEHGPDHRLAAVHRFLRSLLREPIFLVSAGTYLTGRAPLLSPTHLWLPWQDNARFDTPVVTDPRIAVLPDDPYAGHPDTITVADVATRDQWAARHLVAACAPIVAGVHEHTRMNKRNLWGWVVDTVYFYMLNPARFLGHDARQAWAQATRLADEIARAGAVLRERPRLFPFCESHPQGTWAVRSTCCFDYKADPEHGYCVTCPLRDDASRQAELMDWIRTPALSP</sequence>
<organism evidence="2 3">
    <name type="scientific">Lipingzhangella rawalii</name>
    <dbReference type="NCBI Taxonomy" id="2055835"/>
    <lineage>
        <taxon>Bacteria</taxon>
        <taxon>Bacillati</taxon>
        <taxon>Actinomycetota</taxon>
        <taxon>Actinomycetes</taxon>
        <taxon>Streptosporangiales</taxon>
        <taxon>Nocardiopsidaceae</taxon>
        <taxon>Lipingzhangella</taxon>
    </lineage>
</organism>
<proteinExistence type="predicted"/>
<feature type="region of interest" description="Disordered" evidence="1">
    <location>
        <begin position="26"/>
        <end position="54"/>
    </location>
</feature>
<evidence type="ECO:0000313" key="3">
    <source>
        <dbReference type="Proteomes" id="UP001250214"/>
    </source>
</evidence>
<name>A0ABU2H1R0_9ACTN</name>
<accession>A0ABU2H1R0</accession>
<dbReference type="Proteomes" id="UP001250214">
    <property type="component" value="Unassembled WGS sequence"/>
</dbReference>
<evidence type="ECO:0000256" key="1">
    <source>
        <dbReference type="SAM" id="MobiDB-lite"/>
    </source>
</evidence>
<reference evidence="3" key="1">
    <citation type="submission" date="2023-07" db="EMBL/GenBank/DDBJ databases">
        <title>Novel species in the genus Lipingzhangella isolated from Sambhar Salt Lake.</title>
        <authorList>
            <person name="Jiya N."/>
            <person name="Kajale S."/>
            <person name="Sharma A."/>
        </authorList>
    </citation>
    <scope>NUCLEOTIDE SEQUENCE [LARGE SCALE GENOMIC DNA]</scope>
    <source>
        <strain evidence="3">LS1_29</strain>
    </source>
</reference>
<gene>
    <name evidence="2" type="ORF">RIF23_02850</name>
</gene>
<dbReference type="RefSeq" id="WP_310910728.1">
    <property type="nucleotide sequence ID" value="NZ_JAVLVT010000001.1"/>
</dbReference>
<protein>
    <submittedName>
        <fullName evidence="2">(2Fe-2S)-binding protein</fullName>
    </submittedName>
</protein>
<evidence type="ECO:0000313" key="2">
    <source>
        <dbReference type="EMBL" id="MDS1269231.1"/>
    </source>
</evidence>
<keyword evidence="3" id="KW-1185">Reference proteome</keyword>
<comment type="caution">
    <text evidence="2">The sequence shown here is derived from an EMBL/GenBank/DDBJ whole genome shotgun (WGS) entry which is preliminary data.</text>
</comment>
<dbReference type="EMBL" id="JAVLVT010000001">
    <property type="protein sequence ID" value="MDS1269231.1"/>
    <property type="molecule type" value="Genomic_DNA"/>
</dbReference>